<dbReference type="EMBL" id="CP158568">
    <property type="protein sequence ID" value="XBY44227.1"/>
    <property type="molecule type" value="Genomic_DNA"/>
</dbReference>
<reference evidence="4" key="1">
    <citation type="submission" date="2024-06" db="EMBL/GenBank/DDBJ databases">
        <title>Methylostella associata gen. nov., sp. nov., a novel Ancalomicrobiaceae-affiliated facultatively methylotrophic bacteria that feed on methanotrophs of the genus Methylococcus.</title>
        <authorList>
            <person name="Saltykova V."/>
            <person name="Danilova O.V."/>
            <person name="Oshkin I.Y."/>
            <person name="Belova S.E."/>
            <person name="Pimenov N.V."/>
            <person name="Dedysh S.N."/>
        </authorList>
    </citation>
    <scope>NUCLEOTIDE SEQUENCE</scope>
    <source>
        <strain evidence="4">S20</strain>
    </source>
</reference>
<dbReference type="InterPro" id="IPR000182">
    <property type="entry name" value="GNAT_dom"/>
</dbReference>
<gene>
    <name evidence="4" type="ORF">ABS361_19655</name>
</gene>
<keyword evidence="1" id="KW-0808">Transferase</keyword>
<evidence type="ECO:0000256" key="2">
    <source>
        <dbReference type="ARBA" id="ARBA00023315"/>
    </source>
</evidence>
<dbReference type="GO" id="GO:0016747">
    <property type="term" value="F:acyltransferase activity, transferring groups other than amino-acyl groups"/>
    <property type="evidence" value="ECO:0007669"/>
    <property type="project" value="InterPro"/>
</dbReference>
<keyword evidence="2" id="KW-0012">Acyltransferase</keyword>
<dbReference type="AlphaFoldDB" id="A0AAU7X9W8"/>
<evidence type="ECO:0000256" key="1">
    <source>
        <dbReference type="ARBA" id="ARBA00022679"/>
    </source>
</evidence>
<dbReference type="SUPFAM" id="SSF55729">
    <property type="entry name" value="Acyl-CoA N-acyltransferases (Nat)"/>
    <property type="match status" value="1"/>
</dbReference>
<feature type="domain" description="N-acetyltransferase" evidence="3">
    <location>
        <begin position="6"/>
        <end position="161"/>
    </location>
</feature>
<dbReference type="Pfam" id="PF00583">
    <property type="entry name" value="Acetyltransf_1"/>
    <property type="match status" value="1"/>
</dbReference>
<sequence>MRLGQIGVRRASASDAAAIASVHDEAWRLAYRGIIPGANLERMVARRGPAWWLRAIERRAAVLVIEVGGAVCGYATVGPSRMRMLPFAGEIYELYLKPEYQGLGFGRLLFEAAREELKRCGFKSFSVRALSENDAAHGFYRRMGGKLAAETGERVGDKTLPVVVFGWNGG</sequence>
<dbReference type="KEGG" id="mflg:ABS361_19655"/>
<name>A0AAU7X9W8_9HYPH</name>
<protein>
    <submittedName>
        <fullName evidence="4">GNAT family N-acetyltransferase</fullName>
    </submittedName>
</protein>
<dbReference type="Gene3D" id="3.40.630.30">
    <property type="match status" value="1"/>
</dbReference>
<dbReference type="PROSITE" id="PS51186">
    <property type="entry name" value="GNAT"/>
    <property type="match status" value="1"/>
</dbReference>
<organism evidence="4">
    <name type="scientific">Methyloraptor flagellatus</name>
    <dbReference type="NCBI Taxonomy" id="3162530"/>
    <lineage>
        <taxon>Bacteria</taxon>
        <taxon>Pseudomonadati</taxon>
        <taxon>Pseudomonadota</taxon>
        <taxon>Alphaproteobacteria</taxon>
        <taxon>Hyphomicrobiales</taxon>
        <taxon>Ancalomicrobiaceae</taxon>
        <taxon>Methyloraptor</taxon>
    </lineage>
</organism>
<dbReference type="RefSeq" id="WP_407049320.1">
    <property type="nucleotide sequence ID" value="NZ_CP158568.1"/>
</dbReference>
<dbReference type="PANTHER" id="PTHR43877">
    <property type="entry name" value="AMINOALKYLPHOSPHONATE N-ACETYLTRANSFERASE-RELATED-RELATED"/>
    <property type="match status" value="1"/>
</dbReference>
<dbReference type="InterPro" id="IPR050832">
    <property type="entry name" value="Bact_Acetyltransf"/>
</dbReference>
<evidence type="ECO:0000313" key="4">
    <source>
        <dbReference type="EMBL" id="XBY44227.1"/>
    </source>
</evidence>
<accession>A0AAU7X9W8</accession>
<proteinExistence type="predicted"/>
<dbReference type="InterPro" id="IPR016181">
    <property type="entry name" value="Acyl_CoA_acyltransferase"/>
</dbReference>
<evidence type="ECO:0000259" key="3">
    <source>
        <dbReference type="PROSITE" id="PS51186"/>
    </source>
</evidence>
<dbReference type="CDD" id="cd04301">
    <property type="entry name" value="NAT_SF"/>
    <property type="match status" value="1"/>
</dbReference>